<name>A0A1M2URD4_MARNT</name>
<organism evidence="2 3">
    <name type="scientific">Marinobacter nauticus</name>
    <name type="common">Marinobacter hydrocarbonoclasticus</name>
    <name type="synonym">Marinobacter aquaeolei</name>
    <dbReference type="NCBI Taxonomy" id="2743"/>
    <lineage>
        <taxon>Bacteria</taxon>
        <taxon>Pseudomonadati</taxon>
        <taxon>Pseudomonadota</taxon>
        <taxon>Gammaproteobacteria</taxon>
        <taxon>Pseudomonadales</taxon>
        <taxon>Marinobacteraceae</taxon>
        <taxon>Marinobacter</taxon>
    </lineage>
</organism>
<dbReference type="PROSITE" id="PS50965">
    <property type="entry name" value="NERD"/>
    <property type="match status" value="1"/>
</dbReference>
<evidence type="ECO:0000313" key="3">
    <source>
        <dbReference type="Proteomes" id="UP000183986"/>
    </source>
</evidence>
<dbReference type="OrthoDB" id="5500241at2"/>
<evidence type="ECO:0000259" key="1">
    <source>
        <dbReference type="PROSITE" id="PS50965"/>
    </source>
</evidence>
<feature type="domain" description="NERD" evidence="1">
    <location>
        <begin position="8"/>
        <end position="111"/>
    </location>
</feature>
<sequence length="111" mass="12784">MPDYRRMAGEKQESQVSYFLDRYFGHDDSYRILNNLKIEINGFTSQIDHLIIYKAGFIVIESKSIQGSVRVNSAGEWERSYKDQWFGIASPVQQAAMQIDNLKALLSPDFS</sequence>
<dbReference type="InterPro" id="IPR011528">
    <property type="entry name" value="NERD"/>
</dbReference>
<dbReference type="Pfam" id="PF08378">
    <property type="entry name" value="NERD"/>
    <property type="match status" value="1"/>
</dbReference>
<evidence type="ECO:0000313" key="2">
    <source>
        <dbReference type="EMBL" id="OJS97914.1"/>
    </source>
</evidence>
<dbReference type="Proteomes" id="UP000183986">
    <property type="component" value="Unassembled WGS sequence"/>
</dbReference>
<dbReference type="EMBL" id="MPKY01000004">
    <property type="protein sequence ID" value="OJS97914.1"/>
    <property type="molecule type" value="Genomic_DNA"/>
</dbReference>
<accession>A0A1M2URD4</accession>
<dbReference type="AlphaFoldDB" id="A0A1M2URD4"/>
<dbReference type="RefSeq" id="WP_072678416.1">
    <property type="nucleotide sequence ID" value="NZ_MPKY01000004.1"/>
</dbReference>
<protein>
    <recommendedName>
        <fullName evidence="1">NERD domain-containing protein</fullName>
    </recommendedName>
</protein>
<comment type="caution">
    <text evidence="2">The sequence shown here is derived from an EMBL/GenBank/DDBJ whole genome shotgun (WGS) entry which is preliminary data.</text>
</comment>
<keyword evidence="3" id="KW-1185">Reference proteome</keyword>
<gene>
    <name evidence="2" type="ORF">BEE62_16450</name>
</gene>
<reference evidence="2" key="1">
    <citation type="submission" date="2016-11" db="EMBL/GenBank/DDBJ databases">
        <title>Draft Genome Sequence of Marinobacter hydrocarbonoclasticus strain STW2, a polyaromatic aromatic hydrocarbon degrading and denitrifying bacterium from rhizosphere of Seagrass Enhalus acodoides.</title>
        <authorList>
            <person name="Ling J."/>
            <person name="Dong J."/>
        </authorList>
    </citation>
    <scope>NUCLEOTIDE SEQUENCE [LARGE SCALE GENOMIC DNA]</scope>
    <source>
        <strain evidence="2">STW2</strain>
    </source>
</reference>
<proteinExistence type="predicted"/>